<name>A0A1I5Q976_9EURY</name>
<evidence type="ECO:0000313" key="3">
    <source>
        <dbReference type="Proteomes" id="UP000183769"/>
    </source>
</evidence>
<dbReference type="SUPFAM" id="SSF52402">
    <property type="entry name" value="Adenine nucleotide alpha hydrolases-like"/>
    <property type="match status" value="1"/>
</dbReference>
<organism evidence="2 3">
    <name type="scientific">Halolamina pelagica</name>
    <dbReference type="NCBI Taxonomy" id="699431"/>
    <lineage>
        <taxon>Archaea</taxon>
        <taxon>Methanobacteriati</taxon>
        <taxon>Methanobacteriota</taxon>
        <taxon>Stenosarchaea group</taxon>
        <taxon>Halobacteria</taxon>
        <taxon>Halobacteriales</taxon>
        <taxon>Haloferacaceae</taxon>
    </lineage>
</organism>
<dbReference type="InterPro" id="IPR006016">
    <property type="entry name" value="UspA"/>
</dbReference>
<dbReference type="PRINTS" id="PR01438">
    <property type="entry name" value="UNVRSLSTRESS"/>
</dbReference>
<dbReference type="InterPro" id="IPR006015">
    <property type="entry name" value="Universal_stress_UspA"/>
</dbReference>
<accession>A0A1I5Q976</accession>
<dbReference type="Proteomes" id="UP000183769">
    <property type="component" value="Unassembled WGS sequence"/>
</dbReference>
<dbReference type="OrthoDB" id="157328at2157"/>
<keyword evidence="3" id="KW-1185">Reference proteome</keyword>
<dbReference type="Gene3D" id="3.40.50.12370">
    <property type="match status" value="1"/>
</dbReference>
<dbReference type="RefSeq" id="WP_079990120.1">
    <property type="nucleotide sequence ID" value="NZ_FOXI01000003.1"/>
</dbReference>
<reference evidence="3" key="1">
    <citation type="submission" date="2016-10" db="EMBL/GenBank/DDBJ databases">
        <authorList>
            <person name="Varghese N."/>
            <person name="Submissions S."/>
        </authorList>
    </citation>
    <scope>NUCLEOTIDE SEQUENCE [LARGE SCALE GENOMIC DNA]</scope>
    <source>
        <strain evidence="3">CGMCC 1.10329</strain>
    </source>
</reference>
<evidence type="ECO:0000259" key="1">
    <source>
        <dbReference type="Pfam" id="PF00582"/>
    </source>
</evidence>
<gene>
    <name evidence="2" type="ORF">SAMN05216277_103317</name>
</gene>
<sequence>MSENEYMPDLTVEGEPLAIREPPKVLVPIEVLEGESISESLVEFLAPAEVVLLGYHVLPDQTSTEQASLQFEDRARSAIDEIATAFRELGGEVETRVAFTHDRDATVDRVAADAAATAVLLPNPVGDVEEVVVPIRGAIDGDRLADLVATLLVGRGGSVTLWGLDIDEFDTQAAVDRVRETLTGRGLAAERIRTEVTDVDSPVRAVVDRSGEFDVIVMGEGGPGLLSSLFGDPSERVAEGAVAPVLVVRDR</sequence>
<dbReference type="Pfam" id="PF00582">
    <property type="entry name" value="Usp"/>
    <property type="match status" value="1"/>
</dbReference>
<dbReference type="AlphaFoldDB" id="A0A1I5Q976"/>
<feature type="domain" description="UspA" evidence="1">
    <location>
        <begin position="183"/>
        <end position="249"/>
    </location>
</feature>
<dbReference type="EMBL" id="FOXI01000003">
    <property type="protein sequence ID" value="SFP42805.1"/>
    <property type="molecule type" value="Genomic_DNA"/>
</dbReference>
<proteinExistence type="predicted"/>
<evidence type="ECO:0000313" key="2">
    <source>
        <dbReference type="EMBL" id="SFP42805.1"/>
    </source>
</evidence>
<protein>
    <submittedName>
        <fullName evidence="2">Universal stress protein family protein</fullName>
    </submittedName>
</protein>